<name>A0ABN8DJV1_9VIBR</name>
<keyword evidence="1" id="KW-0732">Signal</keyword>
<keyword evidence="3" id="KW-1185">Reference proteome</keyword>
<dbReference type="RefSeq" id="WP_237486208.1">
    <property type="nucleotide sequence ID" value="NZ_CAKLCM010000003.1"/>
</dbReference>
<reference evidence="2" key="1">
    <citation type="submission" date="2021-12" db="EMBL/GenBank/DDBJ databases">
        <authorList>
            <person name="Rodrigo-Torres L."/>
            <person name="Arahal R. D."/>
            <person name="Lucena T."/>
        </authorList>
    </citation>
    <scope>NUCLEOTIDE SEQUENCE</scope>
    <source>
        <strain evidence="2">CECT 8226</strain>
    </source>
</reference>
<feature type="chain" id="PRO_5045358787" description="DUF2861 family protein" evidence="1">
    <location>
        <begin position="21"/>
        <end position="291"/>
    </location>
</feature>
<evidence type="ECO:0000256" key="1">
    <source>
        <dbReference type="SAM" id="SignalP"/>
    </source>
</evidence>
<dbReference type="Proteomes" id="UP000838160">
    <property type="component" value="Unassembled WGS sequence"/>
</dbReference>
<dbReference type="InterPro" id="IPR021290">
    <property type="entry name" value="DUF2861"/>
</dbReference>
<sequence length="291" mass="33561">MKKLLTAILSVCSVSPAVNAAWFENTNTVTQVHQHLLNKDLNAMFQSLVEEWQLQPIPSLQSHINQLFLQSLEVDCGKSLTQQHFPEWIKSVVINQQYRESPGRDTYVTTVEVMSDSVIQEISLNKWIDGDISNDKEAFVNDISDAVTESTEYGIRYNLVAPLEIGLYQLNIYNEGGEHWSQWVILSEESLVQTVRWASKDEWRIEKHALVNSYCPLPMLRVGVYDYIDNEFVPVWTRNYESDYPTTIENKTIAPDRYVLSIAMTQSRWQGQILFERSQIISKTFDVSAED</sequence>
<proteinExistence type="predicted"/>
<gene>
    <name evidence="2" type="ORF">VHP8226_03379</name>
</gene>
<comment type="caution">
    <text evidence="2">The sequence shown here is derived from an EMBL/GenBank/DDBJ whole genome shotgun (WGS) entry which is preliminary data.</text>
</comment>
<protein>
    <recommendedName>
        <fullName evidence="4">DUF2861 family protein</fullName>
    </recommendedName>
</protein>
<evidence type="ECO:0000313" key="2">
    <source>
        <dbReference type="EMBL" id="CAH0529624.1"/>
    </source>
</evidence>
<dbReference type="EMBL" id="CAKLCM010000003">
    <property type="protein sequence ID" value="CAH0529624.1"/>
    <property type="molecule type" value="Genomic_DNA"/>
</dbReference>
<feature type="signal peptide" evidence="1">
    <location>
        <begin position="1"/>
        <end position="20"/>
    </location>
</feature>
<evidence type="ECO:0008006" key="4">
    <source>
        <dbReference type="Google" id="ProtNLM"/>
    </source>
</evidence>
<dbReference type="Pfam" id="PF11060">
    <property type="entry name" value="DUF2861"/>
    <property type="match status" value="1"/>
</dbReference>
<evidence type="ECO:0000313" key="3">
    <source>
        <dbReference type="Proteomes" id="UP000838160"/>
    </source>
</evidence>
<accession>A0ABN8DJV1</accession>
<organism evidence="2 3">
    <name type="scientific">Vibrio hippocampi</name>
    <dbReference type="NCBI Taxonomy" id="654686"/>
    <lineage>
        <taxon>Bacteria</taxon>
        <taxon>Pseudomonadati</taxon>
        <taxon>Pseudomonadota</taxon>
        <taxon>Gammaproteobacteria</taxon>
        <taxon>Vibrionales</taxon>
        <taxon>Vibrionaceae</taxon>
        <taxon>Vibrio</taxon>
    </lineage>
</organism>